<evidence type="ECO:0000256" key="4">
    <source>
        <dbReference type="RuleBase" id="RU000363"/>
    </source>
</evidence>
<keyword evidence="5" id="KW-0472">Membrane</keyword>
<dbReference type="InterPro" id="IPR051019">
    <property type="entry name" value="VLCFA-Steroid_DH"/>
</dbReference>
<dbReference type="PANTHER" id="PTHR43899">
    <property type="entry name" value="RH59310P"/>
    <property type="match status" value="1"/>
</dbReference>
<dbReference type="PRINTS" id="PR00081">
    <property type="entry name" value="GDHRDH"/>
</dbReference>
<evidence type="ECO:0000313" key="6">
    <source>
        <dbReference type="Ensembl" id="ENSCCRP00020109446.1"/>
    </source>
</evidence>
<feature type="transmembrane region" description="Helical" evidence="5">
    <location>
        <begin position="6"/>
        <end position="31"/>
    </location>
</feature>
<dbReference type="InterPro" id="IPR036291">
    <property type="entry name" value="NAD(P)-bd_dom_sf"/>
</dbReference>
<keyword evidence="2" id="KW-0443">Lipid metabolism</keyword>
<proteinExistence type="inferred from homology"/>
<dbReference type="GO" id="GO:0005783">
    <property type="term" value="C:endoplasmic reticulum"/>
    <property type="evidence" value="ECO:0007669"/>
    <property type="project" value="UniProtKB-SubCell"/>
</dbReference>
<dbReference type="GO" id="GO:0006694">
    <property type="term" value="P:steroid biosynthetic process"/>
    <property type="evidence" value="ECO:0007669"/>
    <property type="project" value="UniProtKB-KW"/>
</dbReference>
<protein>
    <submittedName>
        <fullName evidence="6">Hydroxysteroid (17-beta) dehydrogenase 3</fullName>
    </submittedName>
</protein>
<keyword evidence="2" id="KW-0444">Lipid biosynthesis</keyword>
<comment type="subcellular location">
    <subcellularLocation>
        <location evidence="1">Endoplasmic reticulum</location>
    </subcellularLocation>
</comment>
<keyword evidence="5" id="KW-0812">Transmembrane</keyword>
<dbReference type="CDD" id="cd05356">
    <property type="entry name" value="17beta-HSD1_like_SDR_c"/>
    <property type="match status" value="1"/>
</dbReference>
<dbReference type="PRINTS" id="PR00080">
    <property type="entry name" value="SDRFAMILY"/>
</dbReference>
<accession>A0A8C2KLJ9</accession>
<dbReference type="AlphaFoldDB" id="A0A8C2KLJ9"/>
<sequence length="337" mass="37369">MTLIEIIFVLTGTCAVLVFGGKLVCLLMMLVPKLFCPLPETFFTALGKWAVVTGGSDGIGRAYAEELSKLGMSVIIISRNQEKLDRAARKIELTTGQEVKVIAADFTKDDRYGHIQENIEGLEIGILVNNVGILPSKIPCKLLETSDLEERIYDVINCNVKAMVKMCRIVLPGMQQRFGLLCSIVFPGFFKQFLTNGQHTDHMYFLRGRGVILNVSSGIAKIPCPIYTLYAASKVFVERFSKGLQAEYKSKGIIIQMVAPFGVSTPMTGHQKPDMVTFTPEEFVRSSLKYLKAGDQTYGSVTHTILGGIVQSIPTWVLQSEAFQHHFREYVKEKVGG</sequence>
<evidence type="ECO:0000256" key="3">
    <source>
        <dbReference type="ARBA" id="ARBA00023002"/>
    </source>
</evidence>
<dbReference type="PROSITE" id="PS00061">
    <property type="entry name" value="ADH_SHORT"/>
    <property type="match status" value="1"/>
</dbReference>
<dbReference type="Pfam" id="PF00106">
    <property type="entry name" value="adh_short"/>
    <property type="match status" value="2"/>
</dbReference>
<dbReference type="InterPro" id="IPR020904">
    <property type="entry name" value="Sc_DH/Rdtase_CS"/>
</dbReference>
<reference evidence="6" key="1">
    <citation type="submission" date="2025-08" db="UniProtKB">
        <authorList>
            <consortium name="Ensembl"/>
        </authorList>
    </citation>
    <scope>IDENTIFICATION</scope>
</reference>
<evidence type="ECO:0000256" key="1">
    <source>
        <dbReference type="ARBA" id="ARBA00004240"/>
    </source>
</evidence>
<dbReference type="PANTHER" id="PTHR43899:SF7">
    <property type="entry name" value="17-BETA-HYDROXYSTEROID DEHYDROGENASE TYPE 3"/>
    <property type="match status" value="1"/>
</dbReference>
<keyword evidence="2" id="KW-0752">Steroid biosynthesis</keyword>
<dbReference type="Ensembl" id="ENSCCRT00020119557.1">
    <property type="protein sequence ID" value="ENSCCRP00020109446.1"/>
    <property type="gene ID" value="ENSCCRG00020049817.1"/>
</dbReference>
<name>A0A8C2KLJ9_CYPCA</name>
<dbReference type="Gene3D" id="3.40.50.720">
    <property type="entry name" value="NAD(P)-binding Rossmann-like Domain"/>
    <property type="match status" value="1"/>
</dbReference>
<dbReference type="InterPro" id="IPR002347">
    <property type="entry name" value="SDR_fam"/>
</dbReference>
<organism evidence="6 7">
    <name type="scientific">Cyprinus carpio</name>
    <name type="common">Common carp</name>
    <dbReference type="NCBI Taxonomy" id="7962"/>
    <lineage>
        <taxon>Eukaryota</taxon>
        <taxon>Metazoa</taxon>
        <taxon>Chordata</taxon>
        <taxon>Craniata</taxon>
        <taxon>Vertebrata</taxon>
        <taxon>Euteleostomi</taxon>
        <taxon>Actinopterygii</taxon>
        <taxon>Neopterygii</taxon>
        <taxon>Teleostei</taxon>
        <taxon>Ostariophysi</taxon>
        <taxon>Cypriniformes</taxon>
        <taxon>Cyprinidae</taxon>
        <taxon>Cyprininae</taxon>
        <taxon>Cyprinus</taxon>
    </lineage>
</organism>
<dbReference type="Proteomes" id="UP000694701">
    <property type="component" value="Unplaced"/>
</dbReference>
<evidence type="ECO:0000313" key="7">
    <source>
        <dbReference type="Proteomes" id="UP000694701"/>
    </source>
</evidence>
<evidence type="ECO:0000256" key="5">
    <source>
        <dbReference type="SAM" id="Phobius"/>
    </source>
</evidence>
<evidence type="ECO:0000256" key="2">
    <source>
        <dbReference type="ARBA" id="ARBA00022955"/>
    </source>
</evidence>
<keyword evidence="5" id="KW-1133">Transmembrane helix</keyword>
<dbReference type="GO" id="GO:0047045">
    <property type="term" value="F:testosterone dehydrogenase (NADP+) activity"/>
    <property type="evidence" value="ECO:0007669"/>
    <property type="project" value="TreeGrafter"/>
</dbReference>
<comment type="similarity">
    <text evidence="4">Belongs to the short-chain dehydrogenases/reductases (SDR) family.</text>
</comment>
<dbReference type="PIRSF" id="PIRSF000126">
    <property type="entry name" value="11-beta-HSD1"/>
    <property type="match status" value="1"/>
</dbReference>
<keyword evidence="3" id="KW-0560">Oxidoreductase</keyword>
<dbReference type="SUPFAM" id="SSF51735">
    <property type="entry name" value="NAD(P)-binding Rossmann-fold domains"/>
    <property type="match status" value="1"/>
</dbReference>